<dbReference type="Gene3D" id="3.40.50.1000">
    <property type="entry name" value="HAD superfamily/HAD-like"/>
    <property type="match status" value="1"/>
</dbReference>
<dbReference type="InterPro" id="IPR000150">
    <property type="entry name" value="Cof"/>
</dbReference>
<dbReference type="InterPro" id="IPR006379">
    <property type="entry name" value="HAD-SF_hydro_IIB"/>
</dbReference>
<proteinExistence type="predicted"/>
<dbReference type="Gene3D" id="3.30.1240.10">
    <property type="match status" value="1"/>
</dbReference>
<dbReference type="Pfam" id="PF08282">
    <property type="entry name" value="Hydrolase_3"/>
    <property type="match status" value="1"/>
</dbReference>
<dbReference type="CDD" id="cd07517">
    <property type="entry name" value="HAD_HPP"/>
    <property type="match status" value="1"/>
</dbReference>
<sequence>MNNKIVFFDLDGTLMSHDKTILDSTKVALKALQNKGIHTVICTGRAPLMFEWLLDELSFDSYVSMNGQHVVFGGKEIFSNPMKREDMQKLTELANEKGHGLTYSTFDNFVTNASEHPLITAGTTRLKIPYPPVDKEICSHSHINQVQIYCEPEETEQYMQLFNDYSFVRWDECSVDMLPNGASKAIGIQKMLEHLNIPIENSYAFGDGLNDMQMIETVGTGIAMENAIPELKEVADHVTASCSEDGILKGLLEVGLLEEKDVPLLQGIQK</sequence>
<dbReference type="PANTHER" id="PTHR10000:SF25">
    <property type="entry name" value="PHOSPHATASE YKRA-RELATED"/>
    <property type="match status" value="1"/>
</dbReference>
<dbReference type="NCBIfam" id="TIGR00099">
    <property type="entry name" value="Cof-subfamily"/>
    <property type="match status" value="1"/>
</dbReference>
<dbReference type="AlphaFoldDB" id="A0A1T4YUL1"/>
<dbReference type="EMBL" id="FUYJ01000009">
    <property type="protein sequence ID" value="SKB05363.1"/>
    <property type="molecule type" value="Genomic_DNA"/>
</dbReference>
<evidence type="ECO:0000313" key="1">
    <source>
        <dbReference type="EMBL" id="SKB05363.1"/>
    </source>
</evidence>
<dbReference type="NCBIfam" id="TIGR01484">
    <property type="entry name" value="HAD-SF-IIB"/>
    <property type="match status" value="1"/>
</dbReference>
<reference evidence="2" key="1">
    <citation type="submission" date="2017-02" db="EMBL/GenBank/DDBJ databases">
        <authorList>
            <person name="Varghese N."/>
            <person name="Submissions S."/>
        </authorList>
    </citation>
    <scope>NUCLEOTIDE SEQUENCE [LARGE SCALE GENOMIC DNA]</scope>
    <source>
        <strain evidence="2">DSM 23966</strain>
    </source>
</reference>
<dbReference type="PROSITE" id="PS01229">
    <property type="entry name" value="COF_2"/>
    <property type="match status" value="1"/>
</dbReference>
<evidence type="ECO:0008006" key="3">
    <source>
        <dbReference type="Google" id="ProtNLM"/>
    </source>
</evidence>
<dbReference type="GO" id="GO:0000287">
    <property type="term" value="F:magnesium ion binding"/>
    <property type="evidence" value="ECO:0007669"/>
    <property type="project" value="TreeGrafter"/>
</dbReference>
<dbReference type="PANTHER" id="PTHR10000">
    <property type="entry name" value="PHOSPHOSERINE PHOSPHATASE"/>
    <property type="match status" value="1"/>
</dbReference>
<evidence type="ECO:0000313" key="2">
    <source>
        <dbReference type="Proteomes" id="UP000190042"/>
    </source>
</evidence>
<dbReference type="RefSeq" id="WP_078818577.1">
    <property type="nucleotide sequence ID" value="NZ_FUYJ01000009.1"/>
</dbReference>
<protein>
    <recommendedName>
        <fullName evidence="3">Cof subfamily of IIB subfamily of haloacid dehalogenase superfamily/HAD-superfamily hydrolase, subfamily IIB</fullName>
    </recommendedName>
</protein>
<accession>A0A1T4YUL1</accession>
<organism evidence="1 2">
    <name type="scientific">Sporosarcina newyorkensis</name>
    <dbReference type="NCBI Taxonomy" id="759851"/>
    <lineage>
        <taxon>Bacteria</taxon>
        <taxon>Bacillati</taxon>
        <taxon>Bacillota</taxon>
        <taxon>Bacilli</taxon>
        <taxon>Bacillales</taxon>
        <taxon>Caryophanaceae</taxon>
        <taxon>Sporosarcina</taxon>
    </lineage>
</organism>
<dbReference type="GO" id="GO:0005829">
    <property type="term" value="C:cytosol"/>
    <property type="evidence" value="ECO:0007669"/>
    <property type="project" value="TreeGrafter"/>
</dbReference>
<dbReference type="SUPFAM" id="SSF56784">
    <property type="entry name" value="HAD-like"/>
    <property type="match status" value="1"/>
</dbReference>
<dbReference type="SFLD" id="SFLDG01144">
    <property type="entry name" value="C2.B.4:_PGP_Like"/>
    <property type="match status" value="1"/>
</dbReference>
<dbReference type="Proteomes" id="UP000190042">
    <property type="component" value="Unassembled WGS sequence"/>
</dbReference>
<gene>
    <name evidence="1" type="ORF">SAMN04244570_3628</name>
</gene>
<dbReference type="InterPro" id="IPR023214">
    <property type="entry name" value="HAD_sf"/>
</dbReference>
<dbReference type="InterPro" id="IPR036412">
    <property type="entry name" value="HAD-like_sf"/>
</dbReference>
<name>A0A1T4YUL1_9BACL</name>
<dbReference type="SFLD" id="SFLDG01140">
    <property type="entry name" value="C2.B:_Phosphomannomutase_and_P"/>
    <property type="match status" value="1"/>
</dbReference>
<keyword evidence="2" id="KW-1185">Reference proteome</keyword>
<dbReference type="SFLD" id="SFLDS00003">
    <property type="entry name" value="Haloacid_Dehalogenase"/>
    <property type="match status" value="1"/>
</dbReference>
<dbReference type="GO" id="GO:0016791">
    <property type="term" value="F:phosphatase activity"/>
    <property type="evidence" value="ECO:0007669"/>
    <property type="project" value="TreeGrafter"/>
</dbReference>